<accession>A0A426XMR6</accession>
<dbReference type="Proteomes" id="UP000287651">
    <property type="component" value="Unassembled WGS sequence"/>
</dbReference>
<dbReference type="SUPFAM" id="SSF57829">
    <property type="entry name" value="Zn-binding ribosomal proteins"/>
    <property type="match status" value="1"/>
</dbReference>
<keyword evidence="6" id="KW-0687">Ribonucleoprotein</keyword>
<organism evidence="7 8">
    <name type="scientific">Ensete ventricosum</name>
    <name type="common">Abyssinian banana</name>
    <name type="synonym">Musa ensete</name>
    <dbReference type="NCBI Taxonomy" id="4639"/>
    <lineage>
        <taxon>Eukaryota</taxon>
        <taxon>Viridiplantae</taxon>
        <taxon>Streptophyta</taxon>
        <taxon>Embryophyta</taxon>
        <taxon>Tracheophyta</taxon>
        <taxon>Spermatophyta</taxon>
        <taxon>Magnoliopsida</taxon>
        <taxon>Liliopsida</taxon>
        <taxon>Zingiberales</taxon>
        <taxon>Musaceae</taxon>
        <taxon>Ensete</taxon>
    </lineage>
</organism>
<evidence type="ECO:0000256" key="2">
    <source>
        <dbReference type="ARBA" id="ARBA00022723"/>
    </source>
</evidence>
<gene>
    <name evidence="7" type="ORF">B296_00057566</name>
</gene>
<dbReference type="GO" id="GO:0006412">
    <property type="term" value="P:translation"/>
    <property type="evidence" value="ECO:0007669"/>
    <property type="project" value="InterPro"/>
</dbReference>
<dbReference type="GO" id="GO:0005840">
    <property type="term" value="C:ribosome"/>
    <property type="evidence" value="ECO:0007669"/>
    <property type="project" value="UniProtKB-KW"/>
</dbReference>
<dbReference type="GO" id="GO:0003735">
    <property type="term" value="F:structural constituent of ribosome"/>
    <property type="evidence" value="ECO:0007669"/>
    <property type="project" value="InterPro"/>
</dbReference>
<keyword evidence="2" id="KW-0479">Metal-binding</keyword>
<comment type="similarity">
    <text evidence="1">Belongs to the eukaryotic ribosomal protein eL43 family.</text>
</comment>
<dbReference type="GO" id="GO:0008270">
    <property type="term" value="F:zinc ion binding"/>
    <property type="evidence" value="ECO:0007669"/>
    <property type="project" value="UniProtKB-KW"/>
</dbReference>
<evidence type="ECO:0000256" key="6">
    <source>
        <dbReference type="ARBA" id="ARBA00023274"/>
    </source>
</evidence>
<dbReference type="Pfam" id="PF01780">
    <property type="entry name" value="Ribosomal_L37ae"/>
    <property type="match status" value="1"/>
</dbReference>
<evidence type="ECO:0000256" key="1">
    <source>
        <dbReference type="ARBA" id="ARBA00008672"/>
    </source>
</evidence>
<reference evidence="7 8" key="1">
    <citation type="journal article" date="2014" name="Agronomy (Basel)">
        <title>A Draft Genome Sequence for Ensete ventricosum, the Drought-Tolerant Tree Against Hunger.</title>
        <authorList>
            <person name="Harrison J."/>
            <person name="Moore K.A."/>
            <person name="Paszkiewicz K."/>
            <person name="Jones T."/>
            <person name="Grant M."/>
            <person name="Ambacheew D."/>
            <person name="Muzemil S."/>
            <person name="Studholme D.J."/>
        </authorList>
    </citation>
    <scope>NUCLEOTIDE SEQUENCE [LARGE SCALE GENOMIC DNA]</scope>
</reference>
<dbReference type="PANTHER" id="PTHR48149">
    <property type="entry name" value="60S RIBOSOMAL PROTEIN L37A-2"/>
    <property type="match status" value="1"/>
</dbReference>
<keyword evidence="3" id="KW-0863">Zinc-finger</keyword>
<evidence type="ECO:0000256" key="3">
    <source>
        <dbReference type="ARBA" id="ARBA00022771"/>
    </source>
</evidence>
<dbReference type="AlphaFoldDB" id="A0A426XMR6"/>
<dbReference type="EMBL" id="AMZH03019154">
    <property type="protein sequence ID" value="RRT40732.1"/>
    <property type="molecule type" value="Genomic_DNA"/>
</dbReference>
<dbReference type="GO" id="GO:1990904">
    <property type="term" value="C:ribonucleoprotein complex"/>
    <property type="evidence" value="ECO:0007669"/>
    <property type="project" value="UniProtKB-KW"/>
</dbReference>
<dbReference type="Gene3D" id="2.20.25.30">
    <property type="match status" value="1"/>
</dbReference>
<feature type="non-terminal residue" evidence="7">
    <location>
        <position position="1"/>
    </location>
</feature>
<proteinExistence type="inferred from homology"/>
<dbReference type="InterPro" id="IPR002674">
    <property type="entry name" value="Ribosomal_eL43"/>
</dbReference>
<protein>
    <recommendedName>
        <fullName evidence="9">60S ribosomal protein L37a</fullName>
    </recommendedName>
</protein>
<dbReference type="InterPro" id="IPR011331">
    <property type="entry name" value="Ribosomal_eL37/eL43"/>
</dbReference>
<evidence type="ECO:0008006" key="9">
    <source>
        <dbReference type="Google" id="ProtNLM"/>
    </source>
</evidence>
<dbReference type="InterPro" id="IPR011332">
    <property type="entry name" value="Ribosomal_zn-bd"/>
</dbReference>
<evidence type="ECO:0000256" key="5">
    <source>
        <dbReference type="ARBA" id="ARBA00022980"/>
    </source>
</evidence>
<keyword evidence="4" id="KW-0862">Zinc</keyword>
<evidence type="ECO:0000256" key="4">
    <source>
        <dbReference type="ARBA" id="ARBA00022833"/>
    </source>
</evidence>
<dbReference type="PANTHER" id="PTHR48149:SF1">
    <property type="entry name" value="LARGE RIBOSOMAL SUBUNIT PROTEIN EL43Y"/>
    <property type="match status" value="1"/>
</dbReference>
<name>A0A426XMR6_ENSVE</name>
<keyword evidence="5" id="KW-0689">Ribosomal protein</keyword>
<comment type="caution">
    <text evidence="7">The sequence shown here is derived from an EMBL/GenBank/DDBJ whole genome shotgun (WGS) entry which is preliminary data.</text>
</comment>
<evidence type="ECO:0000313" key="7">
    <source>
        <dbReference type="EMBL" id="RRT40732.1"/>
    </source>
</evidence>
<sequence length="80" mass="8831">VPDTVLVCANKLRKWKFHNMQSISVSSVESCCCDSVISSHSFLHFQYAVKRKAVGIWGCKDCGKVKAGGAYTLKYCIVSL</sequence>
<evidence type="ECO:0000313" key="8">
    <source>
        <dbReference type="Proteomes" id="UP000287651"/>
    </source>
</evidence>